<protein>
    <submittedName>
        <fullName evidence="1">Uncharacterized protein</fullName>
    </submittedName>
</protein>
<dbReference type="AlphaFoldDB" id="A0A4Y2S267"/>
<proteinExistence type="predicted"/>
<organism evidence="1 2">
    <name type="scientific">Araneus ventricosus</name>
    <name type="common">Orbweaver spider</name>
    <name type="synonym">Epeira ventricosa</name>
    <dbReference type="NCBI Taxonomy" id="182803"/>
    <lineage>
        <taxon>Eukaryota</taxon>
        <taxon>Metazoa</taxon>
        <taxon>Ecdysozoa</taxon>
        <taxon>Arthropoda</taxon>
        <taxon>Chelicerata</taxon>
        <taxon>Arachnida</taxon>
        <taxon>Araneae</taxon>
        <taxon>Araneomorphae</taxon>
        <taxon>Entelegynae</taxon>
        <taxon>Araneoidea</taxon>
        <taxon>Araneidae</taxon>
        <taxon>Araneus</taxon>
    </lineage>
</organism>
<gene>
    <name evidence="1" type="ORF">AVEN_173880_1</name>
</gene>
<comment type="caution">
    <text evidence="1">The sequence shown here is derived from an EMBL/GenBank/DDBJ whole genome shotgun (WGS) entry which is preliminary data.</text>
</comment>
<evidence type="ECO:0000313" key="2">
    <source>
        <dbReference type="Proteomes" id="UP000499080"/>
    </source>
</evidence>
<feature type="non-terminal residue" evidence="1">
    <location>
        <position position="1"/>
    </location>
</feature>
<keyword evidence="2" id="KW-1185">Reference proteome</keyword>
<sequence>GSVPARAVRPAAHSPPKLKREKLAFSLRILCAVNEFLGVRVLCSSDLLLSNTEFSSCSLACQKWWSSCRSSMMQNIM</sequence>
<reference evidence="1 2" key="1">
    <citation type="journal article" date="2019" name="Sci. Rep.">
        <title>Orb-weaving spider Araneus ventricosus genome elucidates the spidroin gene catalogue.</title>
        <authorList>
            <person name="Kono N."/>
            <person name="Nakamura H."/>
            <person name="Ohtoshi R."/>
            <person name="Moran D.A.P."/>
            <person name="Shinohara A."/>
            <person name="Yoshida Y."/>
            <person name="Fujiwara M."/>
            <person name="Mori M."/>
            <person name="Tomita M."/>
            <person name="Arakawa K."/>
        </authorList>
    </citation>
    <scope>NUCLEOTIDE SEQUENCE [LARGE SCALE GENOMIC DNA]</scope>
</reference>
<evidence type="ECO:0000313" key="1">
    <source>
        <dbReference type="EMBL" id="GBN82284.1"/>
    </source>
</evidence>
<name>A0A4Y2S267_ARAVE</name>
<dbReference type="Proteomes" id="UP000499080">
    <property type="component" value="Unassembled WGS sequence"/>
</dbReference>
<dbReference type="EMBL" id="BGPR01149401">
    <property type="protein sequence ID" value="GBN82284.1"/>
    <property type="molecule type" value="Genomic_DNA"/>
</dbReference>
<accession>A0A4Y2S267</accession>